<dbReference type="InterPro" id="IPR011711">
    <property type="entry name" value="GntR_C"/>
</dbReference>
<evidence type="ECO:0000256" key="2">
    <source>
        <dbReference type="ARBA" id="ARBA00023125"/>
    </source>
</evidence>
<sequence length="244" mass="27485">MKVGSAPKLTSKSSTLADDVFEQLRASIVKGELTPGSKINEPQLSKQHGISRGPLREAIRRLEGCKLVEIKPNVGANIVFLDIPQVIEIYEIRESLEGLASRLAALNASAEDCEKLRSLLTEHERHIHSQNGRRYYQREGDLDFHFQIVQLSRNSRLFDILCGELYHLMRMYRVQTANEPSRPVQAFKEHHQIVDAIEKGDGELAELLMNRHISTARKALLARLDGKPQTKFSENVDAGSSAHQ</sequence>
<protein>
    <submittedName>
        <fullName evidence="5">GntR family transcriptional regulator</fullName>
    </submittedName>
</protein>
<dbReference type="CDD" id="cd07377">
    <property type="entry name" value="WHTH_GntR"/>
    <property type="match status" value="1"/>
</dbReference>
<proteinExistence type="predicted"/>
<evidence type="ECO:0000313" key="5">
    <source>
        <dbReference type="EMBL" id="PDH35400.1"/>
    </source>
</evidence>
<dbReference type="GO" id="GO:0003677">
    <property type="term" value="F:DNA binding"/>
    <property type="evidence" value="ECO:0007669"/>
    <property type="project" value="UniProtKB-KW"/>
</dbReference>
<dbReference type="InterPro" id="IPR036390">
    <property type="entry name" value="WH_DNA-bd_sf"/>
</dbReference>
<name>A0A2A5WFX1_9GAMM</name>
<dbReference type="InterPro" id="IPR008920">
    <property type="entry name" value="TF_FadR/GntR_C"/>
</dbReference>
<dbReference type="PANTHER" id="PTHR43537:SF49">
    <property type="entry name" value="TRANSCRIPTIONAL REGULATORY PROTEIN"/>
    <property type="match status" value="1"/>
</dbReference>
<gene>
    <name evidence="5" type="ORF">CNF02_01430</name>
</gene>
<feature type="domain" description="HTH gntR-type" evidence="4">
    <location>
        <begin position="14"/>
        <end position="81"/>
    </location>
</feature>
<dbReference type="Gene3D" id="1.10.10.10">
    <property type="entry name" value="Winged helix-like DNA-binding domain superfamily/Winged helix DNA-binding domain"/>
    <property type="match status" value="1"/>
</dbReference>
<dbReference type="InterPro" id="IPR036388">
    <property type="entry name" value="WH-like_DNA-bd_sf"/>
</dbReference>
<comment type="caution">
    <text evidence="5">The sequence shown here is derived from an EMBL/GenBank/DDBJ whole genome shotgun (WGS) entry which is preliminary data.</text>
</comment>
<dbReference type="Proteomes" id="UP000219329">
    <property type="component" value="Unassembled WGS sequence"/>
</dbReference>
<organism evidence="5 6">
    <name type="scientific">OM182 bacterium MED-G28</name>
    <dbReference type="NCBI Taxonomy" id="1986256"/>
    <lineage>
        <taxon>Bacteria</taxon>
        <taxon>Pseudomonadati</taxon>
        <taxon>Pseudomonadota</taxon>
        <taxon>Gammaproteobacteria</taxon>
        <taxon>OMG group</taxon>
        <taxon>OM182 clade</taxon>
    </lineage>
</organism>
<evidence type="ECO:0000259" key="4">
    <source>
        <dbReference type="PROSITE" id="PS50949"/>
    </source>
</evidence>
<evidence type="ECO:0000313" key="6">
    <source>
        <dbReference type="Proteomes" id="UP000219329"/>
    </source>
</evidence>
<reference evidence="5 6" key="1">
    <citation type="submission" date="2017-08" db="EMBL/GenBank/DDBJ databases">
        <title>Fine stratification of microbial communities through a metagenomic profile of the photic zone.</title>
        <authorList>
            <person name="Haro-Moreno J.M."/>
            <person name="Lopez-Perez M."/>
            <person name="De La Torre J."/>
            <person name="Picazo A."/>
            <person name="Camacho A."/>
            <person name="Rodriguez-Valera F."/>
        </authorList>
    </citation>
    <scope>NUCLEOTIDE SEQUENCE [LARGE SCALE GENOMIC DNA]</scope>
    <source>
        <strain evidence="5">MED-G28</strain>
    </source>
</reference>
<dbReference type="AlphaFoldDB" id="A0A2A5WFX1"/>
<dbReference type="Pfam" id="PF00392">
    <property type="entry name" value="GntR"/>
    <property type="match status" value="1"/>
</dbReference>
<dbReference type="PROSITE" id="PS50949">
    <property type="entry name" value="HTH_GNTR"/>
    <property type="match status" value="1"/>
</dbReference>
<evidence type="ECO:0000256" key="3">
    <source>
        <dbReference type="ARBA" id="ARBA00023163"/>
    </source>
</evidence>
<dbReference type="Pfam" id="PF07729">
    <property type="entry name" value="FCD"/>
    <property type="match status" value="1"/>
</dbReference>
<dbReference type="Gene3D" id="1.20.120.530">
    <property type="entry name" value="GntR ligand-binding domain-like"/>
    <property type="match status" value="1"/>
</dbReference>
<dbReference type="PANTHER" id="PTHR43537">
    <property type="entry name" value="TRANSCRIPTIONAL REGULATOR, GNTR FAMILY"/>
    <property type="match status" value="1"/>
</dbReference>
<keyword evidence="2" id="KW-0238">DNA-binding</keyword>
<evidence type="ECO:0000256" key="1">
    <source>
        <dbReference type="ARBA" id="ARBA00023015"/>
    </source>
</evidence>
<dbReference type="SMART" id="SM00345">
    <property type="entry name" value="HTH_GNTR"/>
    <property type="match status" value="1"/>
</dbReference>
<dbReference type="SMART" id="SM00895">
    <property type="entry name" value="FCD"/>
    <property type="match status" value="1"/>
</dbReference>
<accession>A0A2A5WFX1</accession>
<dbReference type="InterPro" id="IPR000524">
    <property type="entry name" value="Tscrpt_reg_HTH_GntR"/>
</dbReference>
<keyword evidence="3" id="KW-0804">Transcription</keyword>
<dbReference type="GO" id="GO:0003700">
    <property type="term" value="F:DNA-binding transcription factor activity"/>
    <property type="evidence" value="ECO:0007669"/>
    <property type="project" value="InterPro"/>
</dbReference>
<dbReference type="SUPFAM" id="SSF46785">
    <property type="entry name" value="Winged helix' DNA-binding domain"/>
    <property type="match status" value="1"/>
</dbReference>
<dbReference type="EMBL" id="NTJZ01000001">
    <property type="protein sequence ID" value="PDH35400.1"/>
    <property type="molecule type" value="Genomic_DNA"/>
</dbReference>
<dbReference type="SUPFAM" id="SSF48008">
    <property type="entry name" value="GntR ligand-binding domain-like"/>
    <property type="match status" value="1"/>
</dbReference>
<keyword evidence="1" id="KW-0805">Transcription regulation</keyword>